<accession>A0A1H5VDA4</accession>
<proteinExistence type="predicted"/>
<gene>
    <name evidence="1" type="ORF">SAMN05216354_1898</name>
</gene>
<sequence>MIDGKRHIAIMQPYFFPYIGYWQLINATDLFVVGDNVHYIKHGWINRNRILGEGGQPQYFGIEVSHASCNSLICEISRVVSRKRADYLCRVLKFYYSQAPHYSEALEVIKPILLDEESDLTRYLVKQLRAVADYLGINTEFRMLSEVSDRWEFRTPEIIRCACEHFGYTDYINPSGAGMNYYDKDTFREMGINLSFLRRNEDIRYKQRSDEFVPDLSIIDLMMFCSRSELHNILNSYHFL</sequence>
<dbReference type="RefSeq" id="WP_103915797.1">
    <property type="nucleotide sequence ID" value="NZ_FNUV01000004.1"/>
</dbReference>
<evidence type="ECO:0000313" key="2">
    <source>
        <dbReference type="Proteomes" id="UP000236735"/>
    </source>
</evidence>
<organism evidence="1 2">
    <name type="scientific">Xylanibacter ruminicola</name>
    <name type="common">Prevotella ruminicola</name>
    <dbReference type="NCBI Taxonomy" id="839"/>
    <lineage>
        <taxon>Bacteria</taxon>
        <taxon>Pseudomonadati</taxon>
        <taxon>Bacteroidota</taxon>
        <taxon>Bacteroidia</taxon>
        <taxon>Bacteroidales</taxon>
        <taxon>Prevotellaceae</taxon>
        <taxon>Xylanibacter</taxon>
    </lineage>
</organism>
<dbReference type="AlphaFoldDB" id="A0A1H5VDA4"/>
<name>A0A1H5VDA4_XYLRU</name>
<reference evidence="1 2" key="1">
    <citation type="submission" date="2016-10" db="EMBL/GenBank/DDBJ databases">
        <authorList>
            <person name="de Groot N.N."/>
        </authorList>
    </citation>
    <scope>NUCLEOTIDE SEQUENCE [LARGE SCALE GENOMIC DNA]</scope>
    <source>
        <strain evidence="1 2">AR32</strain>
    </source>
</reference>
<dbReference type="Pfam" id="PF08889">
    <property type="entry name" value="WbqC"/>
    <property type="match status" value="1"/>
</dbReference>
<evidence type="ECO:0000313" key="1">
    <source>
        <dbReference type="EMBL" id="SEF85332.1"/>
    </source>
</evidence>
<dbReference type="EMBL" id="FNUV01000004">
    <property type="protein sequence ID" value="SEF85332.1"/>
    <property type="molecule type" value="Genomic_DNA"/>
</dbReference>
<dbReference type="InterPro" id="IPR014985">
    <property type="entry name" value="WbqC"/>
</dbReference>
<protein>
    <submittedName>
        <fullName evidence="1">WbqC-like protein family protein</fullName>
    </submittedName>
</protein>
<dbReference type="Proteomes" id="UP000236735">
    <property type="component" value="Unassembled WGS sequence"/>
</dbReference>